<dbReference type="PANTHER" id="PTHR44019">
    <property type="entry name" value="WD REPEAT-CONTAINING PROTEIN 55"/>
    <property type="match status" value="1"/>
</dbReference>
<dbReference type="RefSeq" id="XP_041158605.1">
    <property type="nucleotide sequence ID" value="XM_041309376.1"/>
</dbReference>
<feature type="region of interest" description="Disordered" evidence="4">
    <location>
        <begin position="1"/>
        <end position="21"/>
    </location>
</feature>
<dbReference type="Gene3D" id="2.130.10.10">
    <property type="entry name" value="YVTN repeat-like/Quinoprotein amine dehydrogenase"/>
    <property type="match status" value="2"/>
</dbReference>
<evidence type="ECO:0000313" key="5">
    <source>
        <dbReference type="EMBL" id="KAG1791867.1"/>
    </source>
</evidence>
<dbReference type="OrthoDB" id="10251741at2759"/>
<feature type="region of interest" description="Disordered" evidence="4">
    <location>
        <begin position="540"/>
        <end position="560"/>
    </location>
</feature>
<name>A0A9P7ALT3_9AGAM</name>
<protein>
    <submittedName>
        <fullName evidence="5">WD40-repeat-containing domain protein</fullName>
    </submittedName>
</protein>
<reference evidence="5" key="1">
    <citation type="journal article" date="2020" name="New Phytol.">
        <title>Comparative genomics reveals dynamic genome evolution in host specialist ectomycorrhizal fungi.</title>
        <authorList>
            <person name="Lofgren L.A."/>
            <person name="Nguyen N.H."/>
            <person name="Vilgalys R."/>
            <person name="Ruytinx J."/>
            <person name="Liao H.L."/>
            <person name="Branco S."/>
            <person name="Kuo A."/>
            <person name="LaButti K."/>
            <person name="Lipzen A."/>
            <person name="Andreopoulos W."/>
            <person name="Pangilinan J."/>
            <person name="Riley R."/>
            <person name="Hundley H."/>
            <person name="Na H."/>
            <person name="Barry K."/>
            <person name="Grigoriev I.V."/>
            <person name="Stajich J.E."/>
            <person name="Kennedy P.G."/>
        </authorList>
    </citation>
    <scope>NUCLEOTIDE SEQUENCE</scope>
    <source>
        <strain evidence="5">S12</strain>
    </source>
</reference>
<dbReference type="InterPro" id="IPR015943">
    <property type="entry name" value="WD40/YVTN_repeat-like_dom_sf"/>
</dbReference>
<feature type="repeat" description="WD" evidence="3">
    <location>
        <begin position="115"/>
        <end position="156"/>
    </location>
</feature>
<organism evidence="5 6">
    <name type="scientific">Suillus plorans</name>
    <dbReference type="NCBI Taxonomy" id="116603"/>
    <lineage>
        <taxon>Eukaryota</taxon>
        <taxon>Fungi</taxon>
        <taxon>Dikarya</taxon>
        <taxon>Basidiomycota</taxon>
        <taxon>Agaricomycotina</taxon>
        <taxon>Agaricomycetes</taxon>
        <taxon>Agaricomycetidae</taxon>
        <taxon>Boletales</taxon>
        <taxon>Suillineae</taxon>
        <taxon>Suillaceae</taxon>
        <taxon>Suillus</taxon>
    </lineage>
</organism>
<dbReference type="InterPro" id="IPR050505">
    <property type="entry name" value="WDR55/POC1"/>
</dbReference>
<dbReference type="EMBL" id="JABBWE010000040">
    <property type="protein sequence ID" value="KAG1791867.1"/>
    <property type="molecule type" value="Genomic_DNA"/>
</dbReference>
<keyword evidence="1 3" id="KW-0853">WD repeat</keyword>
<feature type="repeat" description="WD" evidence="3">
    <location>
        <begin position="158"/>
        <end position="190"/>
    </location>
</feature>
<evidence type="ECO:0000256" key="3">
    <source>
        <dbReference type="PROSITE-ProRule" id="PRU00221"/>
    </source>
</evidence>
<proteinExistence type="predicted"/>
<feature type="compositionally biased region" description="Polar residues" evidence="4">
    <location>
        <begin position="544"/>
        <end position="560"/>
    </location>
</feature>
<feature type="region of interest" description="Disordered" evidence="4">
    <location>
        <begin position="579"/>
        <end position="605"/>
    </location>
</feature>
<dbReference type="SMART" id="SM00320">
    <property type="entry name" value="WD40"/>
    <property type="match status" value="6"/>
</dbReference>
<dbReference type="SUPFAM" id="SSF50978">
    <property type="entry name" value="WD40 repeat-like"/>
    <property type="match status" value="1"/>
</dbReference>
<dbReference type="PANTHER" id="PTHR44019:SF8">
    <property type="entry name" value="POC1 CENTRIOLAR PROTEIN HOMOLOG"/>
    <property type="match status" value="1"/>
</dbReference>
<dbReference type="GeneID" id="64603140"/>
<keyword evidence="6" id="KW-1185">Reference proteome</keyword>
<evidence type="ECO:0000256" key="1">
    <source>
        <dbReference type="ARBA" id="ARBA00022574"/>
    </source>
</evidence>
<feature type="repeat" description="WD" evidence="3">
    <location>
        <begin position="220"/>
        <end position="261"/>
    </location>
</feature>
<evidence type="ECO:0000313" key="6">
    <source>
        <dbReference type="Proteomes" id="UP000719766"/>
    </source>
</evidence>
<accession>A0A9P7ALT3</accession>
<dbReference type="InterPro" id="IPR036322">
    <property type="entry name" value="WD40_repeat_dom_sf"/>
</dbReference>
<keyword evidence="2" id="KW-0677">Repeat</keyword>
<gene>
    <name evidence="5" type="ORF">HD556DRAFT_1528242</name>
</gene>
<feature type="region of interest" description="Disordered" evidence="4">
    <location>
        <begin position="438"/>
        <end position="482"/>
    </location>
</feature>
<dbReference type="InterPro" id="IPR001680">
    <property type="entry name" value="WD40_rpt"/>
</dbReference>
<dbReference type="Pfam" id="PF00400">
    <property type="entry name" value="WD40"/>
    <property type="match status" value="4"/>
</dbReference>
<evidence type="ECO:0000256" key="4">
    <source>
        <dbReference type="SAM" id="MobiDB-lite"/>
    </source>
</evidence>
<comment type="caution">
    <text evidence="5">The sequence shown here is derived from an EMBL/GenBank/DDBJ whole genome shotgun (WGS) entry which is preliminary data.</text>
</comment>
<dbReference type="AlphaFoldDB" id="A0A9P7ALT3"/>
<dbReference type="Proteomes" id="UP000719766">
    <property type="component" value="Unassembled WGS sequence"/>
</dbReference>
<evidence type="ECO:0000256" key="2">
    <source>
        <dbReference type="ARBA" id="ARBA00022737"/>
    </source>
</evidence>
<dbReference type="PROSITE" id="PS50082">
    <property type="entry name" value="WD_REPEATS_2"/>
    <property type="match status" value="3"/>
</dbReference>
<sequence length="793" mass="87029">MAARLFVGQTPKEASIPVQSNKPIPKNKLEVRKKRIRDFVFLHDNIHVMSGLEDGTIHKWDLDTGLAVGKPLISKGGRMYAMALSPDGKMIACGRADGSVQQLNTHGEVMLQGIWRCHRNWVRSLSWSPSGGHIASGSFDGEILIRKVESGDVEVGPIQTKQIGVSALAYSPSGEKIASGGYNATICIWNWPAHHNTRLYSASDFFARVFDSESGALLHSLEHDHILFSVTLSPKNNLLACVGSKGVAQLWDTESYQPLGQPFHDHLTLRHVAFSRDGNHLAYCGMDGKVTLWMVEDIVPDFEASTLPQQDHGQLEATQQPEETLPELHQRTQPQSPLVSSFLDVDATGSDGITEEMRDDPYNFFQFSQTTLPATTAKSPRPPNPSPAQRFWKIISRSVTLRECTKHKLLAWRVCSNTFVEPATIAHNQPTPDEKLRAEENDKASIQDADCPINAGLGSNKLEADEGQPRGRSLTSTQSSPAEIWKWSMHTRGKDPTSVSMAPHPEVVEVFAVRGFQKYMALILKRKTKSSTVTCKTPLAVDHTSGSSQPAPSCPSHTLSSQLDCAQRGSVHDSLSATKNIGKQRDDPPAHAQSLPSYDRTLPAHLDSKDGRGLWEQLVQAQGKSLTFDSLCPSTRLANAPQHRIPQNSRHWNSSSTPIGSSRCPVDVAACRDENRYGIVPESDAEAAAAMQRTNDDIANSSTLPGQPAEVAQVSQGRPIQTQASTSGIEEIADQGVGWYWSFESHFQQERLSGGGYMVTADATRSAIVVFKRLDDKAVFVNRIYDRSQQTAS</sequence>